<dbReference type="EMBL" id="FUYY01000002">
    <property type="protein sequence ID" value="SKB53275.1"/>
    <property type="molecule type" value="Genomic_DNA"/>
</dbReference>
<sequence>MKQTLLFLFLLTFVSGAAQQSQDFAGNWFWESPDGQNTMELQLEYENQNRIVGNHCVVFYQGEKTDCKRKDAGGFTINLVKIAKGVYDGTIESAVSFTSGKIRLQYIDREKAIRFYLKEVPPGEFYMPKEAFLMR</sequence>
<dbReference type="AlphaFoldDB" id="A0A1T5C1J5"/>
<feature type="signal peptide" evidence="1">
    <location>
        <begin position="1"/>
        <end position="17"/>
    </location>
</feature>
<evidence type="ECO:0000313" key="3">
    <source>
        <dbReference type="Proteomes" id="UP000190230"/>
    </source>
</evidence>
<dbReference type="OrthoDB" id="1448841at2"/>
<organism evidence="2 3">
    <name type="scientific">Salegentibacter holothuriorum</name>
    <dbReference type="NCBI Taxonomy" id="241145"/>
    <lineage>
        <taxon>Bacteria</taxon>
        <taxon>Pseudomonadati</taxon>
        <taxon>Bacteroidota</taxon>
        <taxon>Flavobacteriia</taxon>
        <taxon>Flavobacteriales</taxon>
        <taxon>Flavobacteriaceae</taxon>
        <taxon>Salegentibacter</taxon>
    </lineage>
</organism>
<evidence type="ECO:0000313" key="2">
    <source>
        <dbReference type="EMBL" id="SKB53275.1"/>
    </source>
</evidence>
<evidence type="ECO:0008006" key="4">
    <source>
        <dbReference type="Google" id="ProtNLM"/>
    </source>
</evidence>
<protein>
    <recommendedName>
        <fullName evidence="4">Lipocalin-like domain-containing protein</fullName>
    </recommendedName>
</protein>
<evidence type="ECO:0000256" key="1">
    <source>
        <dbReference type="SAM" id="SignalP"/>
    </source>
</evidence>
<dbReference type="STRING" id="241145.SAMN05660776_1715"/>
<reference evidence="3" key="1">
    <citation type="submission" date="2017-02" db="EMBL/GenBank/DDBJ databases">
        <authorList>
            <person name="Varghese N."/>
            <person name="Submissions S."/>
        </authorList>
    </citation>
    <scope>NUCLEOTIDE SEQUENCE [LARGE SCALE GENOMIC DNA]</scope>
    <source>
        <strain evidence="3">DSM 23405</strain>
    </source>
</reference>
<dbReference type="Proteomes" id="UP000190230">
    <property type="component" value="Unassembled WGS sequence"/>
</dbReference>
<accession>A0A1T5C1J5</accession>
<proteinExistence type="predicted"/>
<keyword evidence="3" id="KW-1185">Reference proteome</keyword>
<dbReference type="RefSeq" id="WP_079720537.1">
    <property type="nucleotide sequence ID" value="NZ_FUYY01000002.1"/>
</dbReference>
<keyword evidence="1" id="KW-0732">Signal</keyword>
<feature type="chain" id="PRO_5010561708" description="Lipocalin-like domain-containing protein" evidence="1">
    <location>
        <begin position="18"/>
        <end position="135"/>
    </location>
</feature>
<gene>
    <name evidence="2" type="ORF">SAMN05660776_1715</name>
</gene>
<name>A0A1T5C1J5_9FLAO</name>